<evidence type="ECO:0000313" key="4">
    <source>
        <dbReference type="Proteomes" id="UP000634668"/>
    </source>
</evidence>
<keyword evidence="4" id="KW-1185">Reference proteome</keyword>
<dbReference type="EMBL" id="BMWP01000003">
    <property type="protein sequence ID" value="GGW24375.1"/>
    <property type="molecule type" value="Genomic_DNA"/>
</dbReference>
<dbReference type="CDD" id="cd00156">
    <property type="entry name" value="REC"/>
    <property type="match status" value="1"/>
</dbReference>
<evidence type="ECO:0000313" key="3">
    <source>
        <dbReference type="EMBL" id="GGW24375.1"/>
    </source>
</evidence>
<keyword evidence="1" id="KW-0597">Phosphoprotein</keyword>
<gene>
    <name evidence="3" type="ORF">GCM10007383_06010</name>
</gene>
<dbReference type="InterPro" id="IPR011006">
    <property type="entry name" value="CheY-like_superfamily"/>
</dbReference>
<reference evidence="3" key="2">
    <citation type="submission" date="2020-09" db="EMBL/GenBank/DDBJ databases">
        <authorList>
            <person name="Sun Q."/>
            <person name="Kim S."/>
        </authorList>
    </citation>
    <scope>NUCLEOTIDE SEQUENCE</scope>
    <source>
        <strain evidence="3">KCTC 12113</strain>
    </source>
</reference>
<accession>A0A918MI84</accession>
<sequence>MEVKTVWIIDDDLVSQFAMTYKIEQSNENYHVEIFNSAEKALAMIKVCEKTLKDMPNIILLDLVLPGLSGWDFLRELEDIQGHTDDLEIYIVSAFTNSMDRKLAEDHPLVIGYFNKPLNKVNVDQIFRRHKRN</sequence>
<dbReference type="Pfam" id="PF00072">
    <property type="entry name" value="Response_reg"/>
    <property type="match status" value="1"/>
</dbReference>
<dbReference type="Proteomes" id="UP000634668">
    <property type="component" value="Unassembled WGS sequence"/>
</dbReference>
<organism evidence="3 4">
    <name type="scientific">Arenibacter certesii</name>
    <dbReference type="NCBI Taxonomy" id="228955"/>
    <lineage>
        <taxon>Bacteria</taxon>
        <taxon>Pseudomonadati</taxon>
        <taxon>Bacteroidota</taxon>
        <taxon>Flavobacteriia</taxon>
        <taxon>Flavobacteriales</taxon>
        <taxon>Flavobacteriaceae</taxon>
        <taxon>Arenibacter</taxon>
    </lineage>
</organism>
<reference evidence="3" key="1">
    <citation type="journal article" date="2014" name="Int. J. Syst. Evol. Microbiol.">
        <title>Complete genome sequence of Corynebacterium casei LMG S-19264T (=DSM 44701T), isolated from a smear-ripened cheese.</title>
        <authorList>
            <consortium name="US DOE Joint Genome Institute (JGI-PGF)"/>
            <person name="Walter F."/>
            <person name="Albersmeier A."/>
            <person name="Kalinowski J."/>
            <person name="Ruckert C."/>
        </authorList>
    </citation>
    <scope>NUCLEOTIDE SEQUENCE</scope>
    <source>
        <strain evidence="3">KCTC 12113</strain>
    </source>
</reference>
<dbReference type="SMART" id="SM00448">
    <property type="entry name" value="REC"/>
    <property type="match status" value="1"/>
</dbReference>
<comment type="caution">
    <text evidence="3">The sequence shown here is derived from an EMBL/GenBank/DDBJ whole genome shotgun (WGS) entry which is preliminary data.</text>
</comment>
<feature type="modified residue" description="4-aspartylphosphate" evidence="1">
    <location>
        <position position="62"/>
    </location>
</feature>
<proteinExistence type="predicted"/>
<dbReference type="InterPro" id="IPR052893">
    <property type="entry name" value="TCS_response_regulator"/>
</dbReference>
<dbReference type="SUPFAM" id="SSF52172">
    <property type="entry name" value="CheY-like"/>
    <property type="match status" value="1"/>
</dbReference>
<dbReference type="GO" id="GO:0000160">
    <property type="term" value="P:phosphorelay signal transduction system"/>
    <property type="evidence" value="ECO:0007669"/>
    <property type="project" value="InterPro"/>
</dbReference>
<protein>
    <recommendedName>
        <fullName evidence="2">Response regulatory domain-containing protein</fullName>
    </recommendedName>
</protein>
<evidence type="ECO:0000256" key="1">
    <source>
        <dbReference type="PROSITE-ProRule" id="PRU00169"/>
    </source>
</evidence>
<feature type="domain" description="Response regulatory" evidence="2">
    <location>
        <begin position="5"/>
        <end position="131"/>
    </location>
</feature>
<dbReference type="RefSeq" id="WP_026811794.1">
    <property type="nucleotide sequence ID" value="NZ_BMWP01000003.1"/>
</dbReference>
<dbReference type="AlphaFoldDB" id="A0A918MI84"/>
<dbReference type="Gene3D" id="3.40.50.2300">
    <property type="match status" value="1"/>
</dbReference>
<dbReference type="PROSITE" id="PS50110">
    <property type="entry name" value="RESPONSE_REGULATORY"/>
    <property type="match status" value="1"/>
</dbReference>
<evidence type="ECO:0000259" key="2">
    <source>
        <dbReference type="PROSITE" id="PS50110"/>
    </source>
</evidence>
<dbReference type="PANTHER" id="PTHR44520">
    <property type="entry name" value="RESPONSE REGULATOR RCP1-RELATED"/>
    <property type="match status" value="1"/>
</dbReference>
<dbReference type="InterPro" id="IPR001789">
    <property type="entry name" value="Sig_transdc_resp-reg_receiver"/>
</dbReference>
<dbReference type="PANTHER" id="PTHR44520:SF2">
    <property type="entry name" value="RESPONSE REGULATOR RCP1"/>
    <property type="match status" value="1"/>
</dbReference>
<name>A0A918MI84_9FLAO</name>